<evidence type="ECO:0000259" key="3">
    <source>
        <dbReference type="Pfam" id="PF00561"/>
    </source>
</evidence>
<feature type="compositionally biased region" description="Basic and acidic residues" evidence="1">
    <location>
        <begin position="436"/>
        <end position="445"/>
    </location>
</feature>
<dbReference type="Gene3D" id="3.40.50.1820">
    <property type="entry name" value="alpha/beta hydrolase"/>
    <property type="match status" value="1"/>
</dbReference>
<gene>
    <name evidence="4" type="ORF">ASTO00021_LOCUS16304</name>
</gene>
<dbReference type="SUPFAM" id="SSF53474">
    <property type="entry name" value="alpha/beta-Hydrolases"/>
    <property type="match status" value="1"/>
</dbReference>
<dbReference type="GO" id="GO:0047372">
    <property type="term" value="F:monoacylglycerol lipase activity"/>
    <property type="evidence" value="ECO:0007669"/>
    <property type="project" value="TreeGrafter"/>
</dbReference>
<protein>
    <recommendedName>
        <fullName evidence="3">AB hydrolase-1 domain-containing protein</fullName>
    </recommendedName>
</protein>
<dbReference type="EMBL" id="HBIN01021288">
    <property type="protein sequence ID" value="CAE0446302.1"/>
    <property type="molecule type" value="Transcribed_RNA"/>
</dbReference>
<dbReference type="InterPro" id="IPR000073">
    <property type="entry name" value="AB_hydrolase_1"/>
</dbReference>
<dbReference type="InterPro" id="IPR029058">
    <property type="entry name" value="AB_hydrolase_fold"/>
</dbReference>
<dbReference type="Pfam" id="PF00561">
    <property type="entry name" value="Abhydrolase_1"/>
    <property type="match status" value="1"/>
</dbReference>
<evidence type="ECO:0000256" key="2">
    <source>
        <dbReference type="SAM" id="Phobius"/>
    </source>
</evidence>
<evidence type="ECO:0000256" key="1">
    <source>
        <dbReference type="SAM" id="MobiDB-lite"/>
    </source>
</evidence>
<organism evidence="4">
    <name type="scientific">Aplanochytrium stocchinoi</name>
    <dbReference type="NCBI Taxonomy" id="215587"/>
    <lineage>
        <taxon>Eukaryota</taxon>
        <taxon>Sar</taxon>
        <taxon>Stramenopiles</taxon>
        <taxon>Bigyra</taxon>
        <taxon>Labyrinthulomycetes</taxon>
        <taxon>Thraustochytrida</taxon>
        <taxon>Thraustochytriidae</taxon>
        <taxon>Aplanochytrium</taxon>
    </lineage>
</organism>
<sequence length="505" mass="56679">MAEVELSGAAIALVVVLGLNVIYFTWKISGNVVNKSDKQYPSRIQIAAKLPSTTLSKLVEVSHGSTHYFYQGFEHEGTLIVCVHGDCGNYADFLHVASALGKRDRVLCFDLFGNGYSSCDGYARSKKLFACQIAELLFKLGEFEAIHLIGHGWGSTVAAYFAVLYPEKVVSLTLLSPGVYGKVNDDRRSFGVEEWDYPLLKNALSKEKKSSDNKMEKKSKLSLNCFNSSSCCRKTANSNSGSSSSDNESKSNQLLLPWINVKSERAVEYKQRLARCNRPEPALRRKVADIVYEPIKPELKIISRLEIPILVIWGTKELPRFASKLKALISDIKFAQVDGYCETFHIENPETTAEEINSFIEDCVMQQTDSEEEYDDVGIHVQKQVKYSYSYNSTAKLLSPRGRRSVSNESPRKRQSVSRKKALSLSPRKRQSVPLSEKRPEENHNNEITVEIPNNPAVLQLLSLPNQRKKHHAPSSSKTSRMKPVRELDHIAVHIANVPLTHESN</sequence>
<keyword evidence="2" id="KW-0472">Membrane</keyword>
<evidence type="ECO:0000313" key="4">
    <source>
        <dbReference type="EMBL" id="CAE0446302.1"/>
    </source>
</evidence>
<accession>A0A7S3PPU5</accession>
<feature type="compositionally biased region" description="Basic residues" evidence="1">
    <location>
        <begin position="413"/>
        <end position="431"/>
    </location>
</feature>
<dbReference type="AlphaFoldDB" id="A0A7S3PPU5"/>
<proteinExistence type="predicted"/>
<feature type="domain" description="AB hydrolase-1" evidence="3">
    <location>
        <begin position="79"/>
        <end position="317"/>
    </location>
</feature>
<dbReference type="GO" id="GO:0016020">
    <property type="term" value="C:membrane"/>
    <property type="evidence" value="ECO:0007669"/>
    <property type="project" value="TreeGrafter"/>
</dbReference>
<feature type="region of interest" description="Disordered" evidence="1">
    <location>
        <begin position="398"/>
        <end position="454"/>
    </location>
</feature>
<name>A0A7S3PPU5_9STRA</name>
<feature type="transmembrane region" description="Helical" evidence="2">
    <location>
        <begin position="6"/>
        <end position="26"/>
    </location>
</feature>
<dbReference type="InterPro" id="IPR050266">
    <property type="entry name" value="AB_hydrolase_sf"/>
</dbReference>
<dbReference type="PANTHER" id="PTHR43798:SF33">
    <property type="entry name" value="HYDROLASE, PUTATIVE (AFU_ORTHOLOGUE AFUA_2G14860)-RELATED"/>
    <property type="match status" value="1"/>
</dbReference>
<dbReference type="PANTHER" id="PTHR43798">
    <property type="entry name" value="MONOACYLGLYCEROL LIPASE"/>
    <property type="match status" value="1"/>
</dbReference>
<reference evidence="4" key="1">
    <citation type="submission" date="2021-01" db="EMBL/GenBank/DDBJ databases">
        <authorList>
            <person name="Corre E."/>
            <person name="Pelletier E."/>
            <person name="Niang G."/>
            <person name="Scheremetjew M."/>
            <person name="Finn R."/>
            <person name="Kale V."/>
            <person name="Holt S."/>
            <person name="Cochrane G."/>
            <person name="Meng A."/>
            <person name="Brown T."/>
            <person name="Cohen L."/>
        </authorList>
    </citation>
    <scope>NUCLEOTIDE SEQUENCE</scope>
    <source>
        <strain evidence="4">GSBS06</strain>
    </source>
</reference>
<keyword evidence="2" id="KW-0812">Transmembrane</keyword>
<dbReference type="GO" id="GO:0046464">
    <property type="term" value="P:acylglycerol catabolic process"/>
    <property type="evidence" value="ECO:0007669"/>
    <property type="project" value="TreeGrafter"/>
</dbReference>
<keyword evidence="2" id="KW-1133">Transmembrane helix</keyword>
<dbReference type="PRINTS" id="PR00111">
    <property type="entry name" value="ABHYDROLASE"/>
</dbReference>